<reference evidence="7 8" key="1">
    <citation type="submission" date="2016-01" db="EMBL/GenBank/DDBJ databases">
        <title>High potential of lignocellulose degradation of a new Verrucomicrobia species.</title>
        <authorList>
            <person name="Wang Y."/>
            <person name="Shi Y."/>
            <person name="Qiu Z."/>
            <person name="Liu S."/>
            <person name="Yang H."/>
        </authorList>
    </citation>
    <scope>NUCLEOTIDE SEQUENCE [LARGE SCALE GENOMIC DNA]</scope>
    <source>
        <strain evidence="7 8">TSB47</strain>
    </source>
</reference>
<dbReference type="CDD" id="cd08504">
    <property type="entry name" value="PBP2_OppA"/>
    <property type="match status" value="1"/>
</dbReference>
<dbReference type="GO" id="GO:1904680">
    <property type="term" value="F:peptide transmembrane transporter activity"/>
    <property type="evidence" value="ECO:0007669"/>
    <property type="project" value="TreeGrafter"/>
</dbReference>
<keyword evidence="3" id="KW-0813">Transport</keyword>
<evidence type="ECO:0000256" key="1">
    <source>
        <dbReference type="ARBA" id="ARBA00004196"/>
    </source>
</evidence>
<evidence type="ECO:0000259" key="6">
    <source>
        <dbReference type="Pfam" id="PF00496"/>
    </source>
</evidence>
<comment type="similarity">
    <text evidence="2">Belongs to the bacterial solute-binding protein 5 family.</text>
</comment>
<dbReference type="OrthoDB" id="137511at2"/>
<dbReference type="FunFam" id="3.10.105.10:FF:000001">
    <property type="entry name" value="Oligopeptide ABC transporter, oligopeptide-binding protein"/>
    <property type="match status" value="1"/>
</dbReference>
<dbReference type="InterPro" id="IPR000914">
    <property type="entry name" value="SBP_5_dom"/>
</dbReference>
<evidence type="ECO:0000256" key="3">
    <source>
        <dbReference type="ARBA" id="ARBA00022448"/>
    </source>
</evidence>
<evidence type="ECO:0000256" key="2">
    <source>
        <dbReference type="ARBA" id="ARBA00005695"/>
    </source>
</evidence>
<dbReference type="InterPro" id="IPR030678">
    <property type="entry name" value="Peptide/Ni-bd"/>
</dbReference>
<dbReference type="PROSITE" id="PS51257">
    <property type="entry name" value="PROKAR_LIPOPROTEIN"/>
    <property type="match status" value="1"/>
</dbReference>
<accession>A0A178ILY9</accession>
<dbReference type="GO" id="GO:0043190">
    <property type="term" value="C:ATP-binding cassette (ABC) transporter complex"/>
    <property type="evidence" value="ECO:0007669"/>
    <property type="project" value="InterPro"/>
</dbReference>
<dbReference type="InterPro" id="IPR039424">
    <property type="entry name" value="SBP_5"/>
</dbReference>
<dbReference type="PIRSF" id="PIRSF002741">
    <property type="entry name" value="MppA"/>
    <property type="match status" value="1"/>
</dbReference>
<sequence>MLRHSSASLLATVLLASLAMLAGCGKRETPVDAALRTQTLLLGNGAEPQDLDPQIITAYTDYNIVIALFEGLTVFDEATSEPVPGAAARWEVSDDGLAYTFHLRPEARWSNGDPVTAADFVTSWQRMLSPALASEYAYMLYPLENAEAYNTGALADFSQVGARALDPLTLRLTLAHPTPHLLALLAHTAWFPVHPPTILKHGKLDQRGTAWTRPGNLVGNGPFVLAEWSPNNRIVVTKNPLYYDAEHTRLRAVVFFPNDNIATDEHNFRAGQVHITYDLLPEKIPAWRRAAPESLRIDPLLETFYLRFNIKVPPLDRPGVRRALALAIDREVICRDLLHGSRQPAHFFTPPNTAGYTSAARVPTDFDAARRLLADAGFPGGKGFPVLEIQMNTDAVNQKVLQAIQEMWRRELGINVTLANRDFRVYLDHQRTIDYQISRSRWVGDYNDPGTYLDMFVTDGGNNQTHWSNPDYDRLIAGANRTMDRQKRDELFQRAEAILLDGGPIAPVFFGTRVFLIHSDVKGWTPSLLGIHRYQNVWLERSDK</sequence>
<dbReference type="AlphaFoldDB" id="A0A178ILY9"/>
<dbReference type="GO" id="GO:0030288">
    <property type="term" value="C:outer membrane-bounded periplasmic space"/>
    <property type="evidence" value="ECO:0007669"/>
    <property type="project" value="UniProtKB-ARBA"/>
</dbReference>
<evidence type="ECO:0000256" key="5">
    <source>
        <dbReference type="SAM" id="SignalP"/>
    </source>
</evidence>
<comment type="caution">
    <text evidence="7">The sequence shown here is derived from an EMBL/GenBank/DDBJ whole genome shotgun (WGS) entry which is preliminary data.</text>
</comment>
<dbReference type="STRING" id="1184151.AW736_00805"/>
<dbReference type="PANTHER" id="PTHR30290:SF10">
    <property type="entry name" value="PERIPLASMIC OLIGOPEPTIDE-BINDING PROTEIN-RELATED"/>
    <property type="match status" value="1"/>
</dbReference>
<name>A0A178ILY9_9BACT</name>
<feature type="domain" description="Solute-binding protein family 5" evidence="6">
    <location>
        <begin position="81"/>
        <end position="463"/>
    </location>
</feature>
<comment type="subcellular location">
    <subcellularLocation>
        <location evidence="1">Cell envelope</location>
    </subcellularLocation>
</comment>
<gene>
    <name evidence="7" type="ORF">AW736_00805</name>
</gene>
<proteinExistence type="inferred from homology"/>
<feature type="chain" id="PRO_5008089066" evidence="5">
    <location>
        <begin position="23"/>
        <end position="544"/>
    </location>
</feature>
<dbReference type="SUPFAM" id="SSF53850">
    <property type="entry name" value="Periplasmic binding protein-like II"/>
    <property type="match status" value="1"/>
</dbReference>
<dbReference type="Proteomes" id="UP000078486">
    <property type="component" value="Unassembled WGS sequence"/>
</dbReference>
<dbReference type="PANTHER" id="PTHR30290">
    <property type="entry name" value="PERIPLASMIC BINDING COMPONENT OF ABC TRANSPORTER"/>
    <property type="match status" value="1"/>
</dbReference>
<keyword evidence="8" id="KW-1185">Reference proteome</keyword>
<dbReference type="FunFam" id="3.90.76.10:FF:000001">
    <property type="entry name" value="Oligopeptide ABC transporter substrate-binding protein"/>
    <property type="match status" value="1"/>
</dbReference>
<feature type="signal peptide" evidence="5">
    <location>
        <begin position="1"/>
        <end position="22"/>
    </location>
</feature>
<dbReference type="Gene3D" id="3.40.190.10">
    <property type="entry name" value="Periplasmic binding protein-like II"/>
    <property type="match status" value="1"/>
</dbReference>
<dbReference type="GO" id="GO:0015833">
    <property type="term" value="P:peptide transport"/>
    <property type="evidence" value="ECO:0007669"/>
    <property type="project" value="TreeGrafter"/>
</dbReference>
<dbReference type="Gene3D" id="3.10.105.10">
    <property type="entry name" value="Dipeptide-binding Protein, Domain 3"/>
    <property type="match status" value="1"/>
</dbReference>
<dbReference type="Gene3D" id="3.90.76.10">
    <property type="entry name" value="Dipeptide-binding Protein, Domain 1"/>
    <property type="match status" value="1"/>
</dbReference>
<dbReference type="Pfam" id="PF00496">
    <property type="entry name" value="SBP_bac_5"/>
    <property type="match status" value="1"/>
</dbReference>
<dbReference type="RefSeq" id="WP_068768402.1">
    <property type="nucleotide sequence ID" value="NZ_CP109796.1"/>
</dbReference>
<keyword evidence="4 5" id="KW-0732">Signal</keyword>
<protein>
    <submittedName>
        <fullName evidence="7">ABC transporter substrate-binding protein</fullName>
    </submittedName>
</protein>
<evidence type="ECO:0000256" key="4">
    <source>
        <dbReference type="ARBA" id="ARBA00022729"/>
    </source>
</evidence>
<evidence type="ECO:0000313" key="7">
    <source>
        <dbReference type="EMBL" id="OAM90317.1"/>
    </source>
</evidence>
<organism evidence="7 8">
    <name type="scientific">Termitidicoccus mucosus</name>
    <dbReference type="NCBI Taxonomy" id="1184151"/>
    <lineage>
        <taxon>Bacteria</taxon>
        <taxon>Pseudomonadati</taxon>
        <taxon>Verrucomicrobiota</taxon>
        <taxon>Opitutia</taxon>
        <taxon>Opitutales</taxon>
        <taxon>Opitutaceae</taxon>
        <taxon>Termitidicoccus</taxon>
    </lineage>
</organism>
<evidence type="ECO:0000313" key="8">
    <source>
        <dbReference type="Proteomes" id="UP000078486"/>
    </source>
</evidence>
<dbReference type="EMBL" id="LRRQ01000061">
    <property type="protein sequence ID" value="OAM90317.1"/>
    <property type="molecule type" value="Genomic_DNA"/>
</dbReference>